<dbReference type="InterPro" id="IPR041489">
    <property type="entry name" value="PDZ_6"/>
</dbReference>
<sequence>MKRAVYLTLLGLCFLLIPLGTLAQLQPTTDSDTVYFTSNRKKINIPFKLVHNLVVIPVQINTSQPLNFILDSGVRNTLITRLYFSDSLDLKDASKITIKGLGEGHDIDAFFSTGNHMYMDGIKGDNHSVYVLMEDVFNLSTRMGMPVHGIIGYDIFKNFIVKINYSTKMLTLYRPDVKLRKKRKAEEYPLMIEGTKPYMVGTVKQHNGDTLDVKLIVDTGASHSLSLYLPTNEKLSLPPKVMEAYLGRGLSGDINGKIGRLSSFRLGKYKLENLTASYPDEEGIKLALNIADRNGNMGSDILKRFTVIFDYPHQRITLIPNHKFKEPFSYNMAGFEVSTPLPGTNFYVVSNVVDDSPANKVGVQAGDQLLHINGRDCTDLTLQELLEMLESKPGRKLRLRLKREQEILNVDFVLQSRI</sequence>
<accession>A0A399SF35</accession>
<dbReference type="SMART" id="SM00228">
    <property type="entry name" value="PDZ"/>
    <property type="match status" value="1"/>
</dbReference>
<dbReference type="InterPro" id="IPR001995">
    <property type="entry name" value="Peptidase_A2_cat"/>
</dbReference>
<dbReference type="EMBL" id="QWGE01000002">
    <property type="protein sequence ID" value="RIJ41761.1"/>
    <property type="molecule type" value="Genomic_DNA"/>
</dbReference>
<protein>
    <submittedName>
        <fullName evidence="5">PDZ domain-containing protein</fullName>
    </submittedName>
</protein>
<dbReference type="PROSITE" id="PS50175">
    <property type="entry name" value="ASP_PROT_RETROV"/>
    <property type="match status" value="1"/>
</dbReference>
<dbReference type="Proteomes" id="UP000266005">
    <property type="component" value="Unassembled WGS sequence"/>
</dbReference>
<dbReference type="SUPFAM" id="SSF50156">
    <property type="entry name" value="PDZ domain-like"/>
    <property type="match status" value="1"/>
</dbReference>
<evidence type="ECO:0000259" key="4">
    <source>
        <dbReference type="PROSITE" id="PS50175"/>
    </source>
</evidence>
<dbReference type="InterPro" id="IPR036034">
    <property type="entry name" value="PDZ_sf"/>
</dbReference>
<name>A0A399SF35_9BACT</name>
<dbReference type="Gene3D" id="2.30.42.10">
    <property type="match status" value="1"/>
</dbReference>
<feature type="signal peptide" evidence="2">
    <location>
        <begin position="1"/>
        <end position="23"/>
    </location>
</feature>
<dbReference type="OrthoDB" id="3521766at2"/>
<dbReference type="Pfam" id="PF17820">
    <property type="entry name" value="PDZ_6"/>
    <property type="match status" value="1"/>
</dbReference>
<keyword evidence="1" id="KW-0378">Hydrolase</keyword>
<dbReference type="Gene3D" id="2.40.70.10">
    <property type="entry name" value="Acid Proteases"/>
    <property type="match status" value="2"/>
</dbReference>
<evidence type="ECO:0000259" key="3">
    <source>
        <dbReference type="PROSITE" id="PS50106"/>
    </source>
</evidence>
<feature type="domain" description="Peptidase A2" evidence="4">
    <location>
        <begin position="66"/>
        <end position="102"/>
    </location>
</feature>
<dbReference type="InterPro" id="IPR001478">
    <property type="entry name" value="PDZ"/>
</dbReference>
<dbReference type="AlphaFoldDB" id="A0A399SF35"/>
<organism evidence="5 6">
    <name type="scientific">Pontibacter oryzae</name>
    <dbReference type="NCBI Taxonomy" id="2304593"/>
    <lineage>
        <taxon>Bacteria</taxon>
        <taxon>Pseudomonadati</taxon>
        <taxon>Bacteroidota</taxon>
        <taxon>Cytophagia</taxon>
        <taxon>Cytophagales</taxon>
        <taxon>Hymenobacteraceae</taxon>
        <taxon>Pontibacter</taxon>
    </lineage>
</organism>
<dbReference type="GO" id="GO:0004190">
    <property type="term" value="F:aspartic-type endopeptidase activity"/>
    <property type="evidence" value="ECO:0007669"/>
    <property type="project" value="InterPro"/>
</dbReference>
<dbReference type="RefSeq" id="WP_119431507.1">
    <property type="nucleotide sequence ID" value="NZ_QWGE01000002.1"/>
</dbReference>
<gene>
    <name evidence="5" type="ORF">D1627_07005</name>
</gene>
<dbReference type="Pfam" id="PF13650">
    <property type="entry name" value="Asp_protease_2"/>
    <property type="match status" value="2"/>
</dbReference>
<feature type="chain" id="PRO_5017310863" evidence="2">
    <location>
        <begin position="24"/>
        <end position="418"/>
    </location>
</feature>
<comment type="caution">
    <text evidence="5">The sequence shown here is derived from an EMBL/GenBank/DDBJ whole genome shotgun (WGS) entry which is preliminary data.</text>
</comment>
<dbReference type="InterPro" id="IPR021109">
    <property type="entry name" value="Peptidase_aspartic_dom_sf"/>
</dbReference>
<evidence type="ECO:0000313" key="6">
    <source>
        <dbReference type="Proteomes" id="UP000266005"/>
    </source>
</evidence>
<dbReference type="GO" id="GO:0006508">
    <property type="term" value="P:proteolysis"/>
    <property type="evidence" value="ECO:0007669"/>
    <property type="project" value="InterPro"/>
</dbReference>
<keyword evidence="6" id="KW-1185">Reference proteome</keyword>
<reference evidence="6" key="1">
    <citation type="submission" date="2018-08" db="EMBL/GenBank/DDBJ databases">
        <title>Mucilaginibacter sp. MYSH2.</title>
        <authorList>
            <person name="Seo T."/>
        </authorList>
    </citation>
    <scope>NUCLEOTIDE SEQUENCE [LARGE SCALE GENOMIC DNA]</scope>
    <source>
        <strain evidence="6">KIRAN</strain>
    </source>
</reference>
<keyword evidence="2" id="KW-0732">Signal</keyword>
<evidence type="ECO:0000256" key="2">
    <source>
        <dbReference type="SAM" id="SignalP"/>
    </source>
</evidence>
<evidence type="ECO:0000256" key="1">
    <source>
        <dbReference type="ARBA" id="ARBA00022801"/>
    </source>
</evidence>
<dbReference type="PROSITE" id="PS50106">
    <property type="entry name" value="PDZ"/>
    <property type="match status" value="1"/>
</dbReference>
<evidence type="ECO:0000313" key="5">
    <source>
        <dbReference type="EMBL" id="RIJ41761.1"/>
    </source>
</evidence>
<proteinExistence type="predicted"/>
<feature type="domain" description="PDZ" evidence="3">
    <location>
        <begin position="315"/>
        <end position="391"/>
    </location>
</feature>